<dbReference type="EMBL" id="OC003298">
    <property type="protein sequence ID" value="CAD7263106.1"/>
    <property type="molecule type" value="Genomic_DNA"/>
</dbReference>
<organism evidence="1">
    <name type="scientific">Timema shepardi</name>
    <name type="common">Walking stick</name>
    <dbReference type="NCBI Taxonomy" id="629360"/>
    <lineage>
        <taxon>Eukaryota</taxon>
        <taxon>Metazoa</taxon>
        <taxon>Ecdysozoa</taxon>
        <taxon>Arthropoda</taxon>
        <taxon>Hexapoda</taxon>
        <taxon>Insecta</taxon>
        <taxon>Pterygota</taxon>
        <taxon>Neoptera</taxon>
        <taxon>Polyneoptera</taxon>
        <taxon>Phasmatodea</taxon>
        <taxon>Timematodea</taxon>
        <taxon>Timematoidea</taxon>
        <taxon>Timematidae</taxon>
        <taxon>Timema</taxon>
    </lineage>
</organism>
<name>A0A7R9G151_TIMSH</name>
<proteinExistence type="predicted"/>
<sequence length="195" mass="21626">MASLVLADSSQLTSSSQHLGSVGEGRERGATLEDLITALCSKGLRYFKYTIQRKVQSRYSTGGLLTDHWGSVSRLCGEGFGKFWVPSCVNHILPKPLDKSKVDNETNHHRLDSAFCFAQTYSCIRAFVRAFHFSVRAPLPILSFEGYRGKKKETDGVTYSFGVFYIKFLDYFKEGKGATAWIASILVGVTLCSGQ</sequence>
<reference evidence="1" key="1">
    <citation type="submission" date="2020-11" db="EMBL/GenBank/DDBJ databases">
        <authorList>
            <person name="Tran Van P."/>
        </authorList>
    </citation>
    <scope>NUCLEOTIDE SEQUENCE</scope>
</reference>
<dbReference type="AlphaFoldDB" id="A0A7R9G151"/>
<evidence type="ECO:0000313" key="1">
    <source>
        <dbReference type="EMBL" id="CAD7263106.1"/>
    </source>
</evidence>
<gene>
    <name evidence="1" type="ORF">TSIB3V08_LOCUS7195</name>
</gene>
<protein>
    <submittedName>
        <fullName evidence="1">Uncharacterized protein</fullName>
    </submittedName>
</protein>
<accession>A0A7R9G151</accession>